<evidence type="ECO:0000313" key="3">
    <source>
        <dbReference type="Proteomes" id="UP000703315"/>
    </source>
</evidence>
<keyword evidence="1" id="KW-0472">Membrane</keyword>
<comment type="caution">
    <text evidence="2">The sequence shown here is derived from an EMBL/GenBank/DDBJ whole genome shotgun (WGS) entry which is preliminary data.</text>
</comment>
<accession>A0A921K906</accession>
<reference evidence="2" key="1">
    <citation type="journal article" date="2021" name="PeerJ">
        <title>Extensive microbial diversity within the chicken gut microbiome revealed by metagenomics and culture.</title>
        <authorList>
            <person name="Gilroy R."/>
            <person name="Ravi A."/>
            <person name="Getino M."/>
            <person name="Pursley I."/>
            <person name="Horton D.L."/>
            <person name="Alikhan N.F."/>
            <person name="Baker D."/>
            <person name="Gharbi K."/>
            <person name="Hall N."/>
            <person name="Watson M."/>
            <person name="Adriaenssens E.M."/>
            <person name="Foster-Nyarko E."/>
            <person name="Jarju S."/>
            <person name="Secka A."/>
            <person name="Antonio M."/>
            <person name="Oren A."/>
            <person name="Chaudhuri R.R."/>
            <person name="La Ragione R."/>
            <person name="Hildebrand F."/>
            <person name="Pallen M.J."/>
        </authorList>
    </citation>
    <scope>NUCLEOTIDE SEQUENCE</scope>
    <source>
        <strain evidence="2">ChiHjej13B12-14962</strain>
    </source>
</reference>
<feature type="transmembrane region" description="Helical" evidence="1">
    <location>
        <begin position="373"/>
        <end position="391"/>
    </location>
</feature>
<proteinExistence type="predicted"/>
<dbReference type="RefSeq" id="WP_303904925.1">
    <property type="nucleotide sequence ID" value="NZ_DYXC01000072.1"/>
</dbReference>
<reference evidence="2" key="2">
    <citation type="submission" date="2021-09" db="EMBL/GenBank/DDBJ databases">
        <authorList>
            <person name="Gilroy R."/>
        </authorList>
    </citation>
    <scope>NUCLEOTIDE SEQUENCE</scope>
    <source>
        <strain evidence="2">ChiHjej13B12-14962</strain>
    </source>
</reference>
<keyword evidence="1" id="KW-1133">Transmembrane helix</keyword>
<dbReference type="EMBL" id="DYXC01000072">
    <property type="protein sequence ID" value="HJF14544.1"/>
    <property type="molecule type" value="Genomic_DNA"/>
</dbReference>
<evidence type="ECO:0000313" key="2">
    <source>
        <dbReference type="EMBL" id="HJF14544.1"/>
    </source>
</evidence>
<evidence type="ECO:0000256" key="1">
    <source>
        <dbReference type="SAM" id="Phobius"/>
    </source>
</evidence>
<keyword evidence="1" id="KW-0812">Transmembrane</keyword>
<gene>
    <name evidence="2" type="ORF">K8V32_07020</name>
</gene>
<dbReference type="AlphaFoldDB" id="A0A921K906"/>
<name>A0A921K906_9MICC</name>
<protein>
    <submittedName>
        <fullName evidence="2">Uncharacterized protein</fullName>
    </submittedName>
</protein>
<sequence>MKSSHNGSMSAGQHTRDFLLVAPVEISSRQVQNFKAPQTTDNGRFFSRSSDRAQFLTYNLEPRKRSQVSPVTLTIGAKCSVILEVAELWIAHFGDTAIVAVLCRVNSPVIDTLSGSELEQLEIALTKIGIQASVSELQCPPESVMWVGRNRLLRTDEKVTEGWLSSEVVTSPLDGTPGASINSGWGNGSVLGWDLLDHTERLEVICGLIDAQYLWHQADKLSRSSLNILQSIGPPQARVKSREVRLMQHQMEEEWTNMANHHLAADDLFLNVQGVRRTVAQANLDAWNYNETIERITRRMQDTGNVVSRKSARLDRRYQSTVEMVLFALGLLTFLEIILSAISAAYSGAVPGMPGDEETIGVFAWLRNTSSDVLVLGAFALIFVAAALVITRRKK</sequence>
<feature type="transmembrane region" description="Helical" evidence="1">
    <location>
        <begin position="324"/>
        <end position="346"/>
    </location>
</feature>
<dbReference type="Proteomes" id="UP000703315">
    <property type="component" value="Unassembled WGS sequence"/>
</dbReference>
<organism evidence="2 3">
    <name type="scientific">Enteractinococcus helveticum</name>
    <dbReference type="NCBI Taxonomy" id="1837282"/>
    <lineage>
        <taxon>Bacteria</taxon>
        <taxon>Bacillati</taxon>
        <taxon>Actinomycetota</taxon>
        <taxon>Actinomycetes</taxon>
        <taxon>Micrococcales</taxon>
        <taxon>Micrococcaceae</taxon>
    </lineage>
</organism>